<keyword evidence="3" id="KW-0560">Oxidoreductase</keyword>
<keyword evidence="2" id="KW-0479">Metal-binding</keyword>
<evidence type="ECO:0000313" key="7">
    <source>
        <dbReference type="Proteomes" id="UP001500840"/>
    </source>
</evidence>
<dbReference type="InterPro" id="IPR036188">
    <property type="entry name" value="FAD/NAD-bd_sf"/>
</dbReference>
<evidence type="ECO:0000256" key="5">
    <source>
        <dbReference type="ARBA" id="ARBA00023014"/>
    </source>
</evidence>
<dbReference type="SUPFAM" id="SSF51905">
    <property type="entry name" value="FAD/NAD(P)-binding domain"/>
    <property type="match status" value="1"/>
</dbReference>
<accession>A0ABP8M2K6</accession>
<dbReference type="PANTHER" id="PTHR43498">
    <property type="entry name" value="FERREDOXIN:COB-COM HETERODISULFIDE REDUCTASE SUBUNIT A"/>
    <property type="match status" value="1"/>
</dbReference>
<keyword evidence="4" id="KW-0408">Iron</keyword>
<evidence type="ECO:0000256" key="2">
    <source>
        <dbReference type="ARBA" id="ARBA00022723"/>
    </source>
</evidence>
<gene>
    <name evidence="6" type="ORF">GCM10023156_00390</name>
</gene>
<dbReference type="PANTHER" id="PTHR43498:SF1">
    <property type="entry name" value="COB--COM HETERODISULFIDE REDUCTASE IRON-SULFUR SUBUNIT A"/>
    <property type="match status" value="1"/>
</dbReference>
<protein>
    <recommendedName>
        <fullName evidence="8">Soluble pyridine nucleotide transhydrogenase</fullName>
    </recommendedName>
</protein>
<name>A0ABP8M2K6_9BACT</name>
<dbReference type="InterPro" id="IPR039650">
    <property type="entry name" value="HdrA-like"/>
</dbReference>
<reference evidence="7" key="1">
    <citation type="journal article" date="2019" name="Int. J. Syst. Evol. Microbiol.">
        <title>The Global Catalogue of Microorganisms (GCM) 10K type strain sequencing project: providing services to taxonomists for standard genome sequencing and annotation.</title>
        <authorList>
            <consortium name="The Broad Institute Genomics Platform"/>
            <consortium name="The Broad Institute Genome Sequencing Center for Infectious Disease"/>
            <person name="Wu L."/>
            <person name="Ma J."/>
        </authorList>
    </citation>
    <scope>NUCLEOTIDE SEQUENCE [LARGE SCALE GENOMIC DNA]</scope>
    <source>
        <strain evidence="7">JCM 17759</strain>
    </source>
</reference>
<organism evidence="6 7">
    <name type="scientific">Novipirellula rosea</name>
    <dbReference type="NCBI Taxonomy" id="1031540"/>
    <lineage>
        <taxon>Bacteria</taxon>
        <taxon>Pseudomonadati</taxon>
        <taxon>Planctomycetota</taxon>
        <taxon>Planctomycetia</taxon>
        <taxon>Pirellulales</taxon>
        <taxon>Pirellulaceae</taxon>
        <taxon>Novipirellula</taxon>
    </lineage>
</organism>
<keyword evidence="1" id="KW-0004">4Fe-4S</keyword>
<evidence type="ECO:0000256" key="1">
    <source>
        <dbReference type="ARBA" id="ARBA00022485"/>
    </source>
</evidence>
<dbReference type="Gene3D" id="3.50.50.60">
    <property type="entry name" value="FAD/NAD(P)-binding domain"/>
    <property type="match status" value="1"/>
</dbReference>
<keyword evidence="5" id="KW-0411">Iron-sulfur</keyword>
<dbReference type="Pfam" id="PF12831">
    <property type="entry name" value="FAD_oxidored"/>
    <property type="match status" value="1"/>
</dbReference>
<dbReference type="EMBL" id="BAABGA010000005">
    <property type="protein sequence ID" value="GAA4443381.1"/>
    <property type="molecule type" value="Genomic_DNA"/>
</dbReference>
<evidence type="ECO:0000256" key="4">
    <source>
        <dbReference type="ARBA" id="ARBA00023004"/>
    </source>
</evidence>
<dbReference type="Proteomes" id="UP001500840">
    <property type="component" value="Unassembled WGS sequence"/>
</dbReference>
<dbReference type="RefSeq" id="WP_345318310.1">
    <property type="nucleotide sequence ID" value="NZ_BAABGA010000005.1"/>
</dbReference>
<proteinExistence type="predicted"/>
<sequence>MSESKPQTQVFDVVVIGGTPGGISAAIAAARSGCRVAITEHHAHLGGMSTSGLGKSDIENREMIGGIFAEFVAHVRSYYAERFGEDSQDFALCREGYYFEPSVAEAIFDRMLENECERICVLRSHSVQSVEVINGRVRRVHVMSSETASQLRLEACVFIDATYEGDLYGLAGAEFRLGRESRDAFDEPHAGLVYYDYEEGKFLAGTTGEGDGRLPAYTYRFCLTTDPDNGYVLQQPPEDYDPELYLPYHDDLAAGRLSAPRQLMPGWGYYPEHFDTLLRALSVTELPNQKIDANINPRPLAFPFAEQNVGYVEGTAEERERIRRRHRNIALGLLYFLQNDRSVPLKQREMARRYNLPLDEFTDNDHFPYQLYVREARRLKGQYTLTEHDIARTSDEPAAGMHEDAIAVGEFPIDSFPTQSRKPTDTRVLEGYLGMLNKITRPYQIPYRIMLPERVRGLIVPVAASTTHVAYSSIRMEPTWMAMGQAAGVAASLAVKGNCDCDAISIDDLQQTLRGQGQILEPRLATATSTNRTKAEGSV</sequence>
<comment type="caution">
    <text evidence="6">The sequence shown here is derived from an EMBL/GenBank/DDBJ whole genome shotgun (WGS) entry which is preliminary data.</text>
</comment>
<evidence type="ECO:0000313" key="6">
    <source>
        <dbReference type="EMBL" id="GAA4443381.1"/>
    </source>
</evidence>
<evidence type="ECO:0000256" key="3">
    <source>
        <dbReference type="ARBA" id="ARBA00023002"/>
    </source>
</evidence>
<keyword evidence="7" id="KW-1185">Reference proteome</keyword>
<evidence type="ECO:0008006" key="8">
    <source>
        <dbReference type="Google" id="ProtNLM"/>
    </source>
</evidence>